<evidence type="ECO:0000256" key="2">
    <source>
        <dbReference type="ARBA" id="ARBA00022723"/>
    </source>
</evidence>
<evidence type="ECO:0000256" key="6">
    <source>
        <dbReference type="ARBA" id="ARBA00022833"/>
    </source>
</evidence>
<keyword evidence="3" id="KW-0677">Repeat</keyword>
<dbReference type="SUPFAM" id="SSF57850">
    <property type="entry name" value="RING/U-box"/>
    <property type="match status" value="2"/>
</dbReference>
<evidence type="ECO:0000256" key="1">
    <source>
        <dbReference type="ARBA" id="ARBA00022679"/>
    </source>
</evidence>
<keyword evidence="11" id="KW-1185">Reference proteome</keyword>
<dbReference type="InterPro" id="IPR052969">
    <property type="entry name" value="Thr-specific_kinase-like"/>
</dbReference>
<dbReference type="Gene3D" id="1.20.120.1750">
    <property type="match status" value="1"/>
</dbReference>
<keyword evidence="4 7" id="KW-0863">Zinc-finger</keyword>
<dbReference type="Gene3D" id="3.40.50.410">
    <property type="entry name" value="von Willebrand factor, type A domain"/>
    <property type="match status" value="1"/>
</dbReference>
<dbReference type="EMBL" id="SNSC02000012">
    <property type="protein sequence ID" value="TID19665.1"/>
    <property type="molecule type" value="Genomic_DNA"/>
</dbReference>
<keyword evidence="1" id="KW-0808">Transferase</keyword>
<evidence type="ECO:0000256" key="7">
    <source>
        <dbReference type="PROSITE-ProRule" id="PRU00175"/>
    </source>
</evidence>
<gene>
    <name evidence="10" type="ORF">E6O75_ATG07003</name>
</gene>
<feature type="domain" description="RING-type" evidence="9">
    <location>
        <begin position="867"/>
        <end position="1097"/>
    </location>
</feature>
<dbReference type="GO" id="GO:0008270">
    <property type="term" value="F:zinc ion binding"/>
    <property type="evidence" value="ECO:0007669"/>
    <property type="project" value="UniProtKB-KW"/>
</dbReference>
<dbReference type="AlphaFoldDB" id="A0A4Z1NY29"/>
<dbReference type="GO" id="GO:0004674">
    <property type="term" value="F:protein serine/threonine kinase activity"/>
    <property type="evidence" value="ECO:0007669"/>
    <property type="project" value="TreeGrafter"/>
</dbReference>
<dbReference type="STRING" id="86259.A0A4Z1NY29"/>
<feature type="domain" description="RING-type" evidence="8">
    <location>
        <begin position="871"/>
        <end position="925"/>
    </location>
</feature>
<organism evidence="10 11">
    <name type="scientific">Venturia nashicola</name>
    <dbReference type="NCBI Taxonomy" id="86259"/>
    <lineage>
        <taxon>Eukaryota</taxon>
        <taxon>Fungi</taxon>
        <taxon>Dikarya</taxon>
        <taxon>Ascomycota</taxon>
        <taxon>Pezizomycotina</taxon>
        <taxon>Dothideomycetes</taxon>
        <taxon>Pleosporomycetidae</taxon>
        <taxon>Venturiales</taxon>
        <taxon>Venturiaceae</taxon>
        <taxon>Venturia</taxon>
    </lineage>
</organism>
<dbReference type="GO" id="GO:0005737">
    <property type="term" value="C:cytoplasm"/>
    <property type="evidence" value="ECO:0007669"/>
    <property type="project" value="TreeGrafter"/>
</dbReference>
<name>A0A4Z1NY29_9PEZI</name>
<proteinExistence type="predicted"/>
<protein>
    <recommendedName>
        <fullName evidence="12">RING-type domain-containing protein</fullName>
    </recommendedName>
</protein>
<dbReference type="PANTHER" id="PTHR47763">
    <property type="entry name" value="ALPHA-PROTEIN KINASE VWKA"/>
    <property type="match status" value="1"/>
</dbReference>
<sequence length="1104" mass="123978">MASSTDIYDLLILVDATYSMSDYLTSLRTSIPRIVSISALTNCFSRIGLLAYRDYKQDDLIQWVGWQRPRKDEPCENELSHDDLASASKHILPNGGGDYPEAAKTGLAKAYQEMREDAITIILLYADAPPHTTANGTNFANDNHILEQKALMEPSSYGGYGADFADWVHGGRTLALKEKGRKRAQVFSILEPCMKRADGDYYTFLSTITGGTCLYLRKDTPKDIAQVTVDLLLAWMGIEQAGVTVDNMEAYLARFKNTTGIEHVKKEASKKAKPKSVSSASSNTEELRVDSTILRKFMPKRGIPVQDFAAQYKSDDSYKKIVVEQLQKIIEDDVAALSLNPVFGSLWRAVCNDRENPARDALITLFSLQVDRITNAEERERMKTWLAESYDYTAEVQEAIDSVQYSEQFPCVYLDPTITFIGTSTLEDAHENEDDRPITDFGRDELLELGRSCDYKILKRLSRVLTRLAFVDSADQLPGHIAKAEDGVVARIPLALASQEHGRKFWRVLLHIVVPGTMLSARPAAVLAALSIKLGIQPLLKSAYSEMRIWRSRWHNLEVPENWNVSCLSLLLDADKACTLQIRAETDSKMKHILAPDDRQLFERLISYKMLELNLRTTLVAKIGWKPEKTTMPIGPLVLCRLCQYPRSVTVMGAKNICGNCLATDYPNDAQRQERINGRVSKDVTETSDAAWVECCTRTCRAQYIVYHPEALNVRAKCYYCRQQSSLPDEKRSNDPAPAVECVQCLNRVIYPHEYRPKTLQTSQFRCLACMFGRKTVVDVHATAAQLSKENGTAWLLTNKDNKLKAPFSGQSLFQQVTQAGTKDFCNQVILFPETGRQSLLLNGQILHNTSELIDQLREWISRRHAEQGTCSLCFSNLRKSDINPACGRHGCDQGICRSCLAGWYGLNAAGKIINISALSCPFCRRAPTAKTLHAYGMGINAVCNLQEGVEKKGQWIYAWCKDCTTAKPYLERVCARGAPPGITDWICEECQLAATEAARRQADWIAAETARMEREGRHMHRETRMALQREAGERASKLMSVTKECPHCSVQTEKSMGCGHMTCVCGKHWCWFCGEKQNEDGVYDHMSEVHGGWYGNDIDEGDD</sequence>
<keyword evidence="2" id="KW-0479">Metal-binding</keyword>
<dbReference type="GO" id="GO:0061630">
    <property type="term" value="F:ubiquitin protein ligase activity"/>
    <property type="evidence" value="ECO:0007669"/>
    <property type="project" value="UniProtKB-EC"/>
</dbReference>
<evidence type="ECO:0000259" key="9">
    <source>
        <dbReference type="PROSITE" id="PS51873"/>
    </source>
</evidence>
<dbReference type="InterPro" id="IPR044066">
    <property type="entry name" value="TRIAD_supradom"/>
</dbReference>
<dbReference type="OrthoDB" id="10009520at2759"/>
<reference evidence="10 11" key="1">
    <citation type="submission" date="2019-04" db="EMBL/GenBank/DDBJ databases">
        <title>High contiguity whole genome sequence and gene annotation resource for two Venturia nashicola isolates.</title>
        <authorList>
            <person name="Prokchorchik M."/>
            <person name="Won K."/>
            <person name="Lee Y."/>
            <person name="Choi E.D."/>
            <person name="Segonzac C."/>
            <person name="Sohn K.H."/>
        </authorList>
    </citation>
    <scope>NUCLEOTIDE SEQUENCE [LARGE SCALE GENOMIC DNA]</scope>
    <source>
        <strain evidence="10 11">PRI2</strain>
    </source>
</reference>
<dbReference type="SUPFAM" id="SSF53300">
    <property type="entry name" value="vWA-like"/>
    <property type="match status" value="1"/>
</dbReference>
<comment type="caution">
    <text evidence="10">The sequence shown here is derived from an EMBL/GenBank/DDBJ whole genome shotgun (WGS) entry which is preliminary data.</text>
</comment>
<dbReference type="InterPro" id="IPR036465">
    <property type="entry name" value="vWFA_dom_sf"/>
</dbReference>
<evidence type="ECO:0000256" key="5">
    <source>
        <dbReference type="ARBA" id="ARBA00022786"/>
    </source>
</evidence>
<evidence type="ECO:0000313" key="11">
    <source>
        <dbReference type="Proteomes" id="UP000298493"/>
    </source>
</evidence>
<evidence type="ECO:0000256" key="4">
    <source>
        <dbReference type="ARBA" id="ARBA00022771"/>
    </source>
</evidence>
<dbReference type="Pfam" id="PF26200">
    <property type="entry name" value="Rcat_RNF216"/>
    <property type="match status" value="1"/>
</dbReference>
<evidence type="ECO:0000256" key="3">
    <source>
        <dbReference type="ARBA" id="ARBA00022737"/>
    </source>
</evidence>
<accession>A0A4Z1NY29</accession>
<keyword evidence="6" id="KW-0862">Zinc</keyword>
<evidence type="ECO:0008006" key="12">
    <source>
        <dbReference type="Google" id="ProtNLM"/>
    </source>
</evidence>
<dbReference type="PROSITE" id="PS50089">
    <property type="entry name" value="ZF_RING_2"/>
    <property type="match status" value="1"/>
</dbReference>
<evidence type="ECO:0000259" key="8">
    <source>
        <dbReference type="PROSITE" id="PS50089"/>
    </source>
</evidence>
<evidence type="ECO:0000313" key="10">
    <source>
        <dbReference type="EMBL" id="TID19665.1"/>
    </source>
</evidence>
<dbReference type="Proteomes" id="UP000298493">
    <property type="component" value="Unassembled WGS sequence"/>
</dbReference>
<dbReference type="PROSITE" id="PS51873">
    <property type="entry name" value="TRIAD"/>
    <property type="match status" value="1"/>
</dbReference>
<dbReference type="InterPro" id="IPR001841">
    <property type="entry name" value="Znf_RING"/>
</dbReference>
<dbReference type="PANTHER" id="PTHR47763:SF1">
    <property type="entry name" value="DUF659 DOMAIN-CONTAINING PROTEIN"/>
    <property type="match status" value="1"/>
</dbReference>
<keyword evidence="5" id="KW-0833">Ubl conjugation pathway</keyword>